<feature type="domain" description="Pyridoxamine 5'-phosphate oxidase N-terminal" evidence="2">
    <location>
        <begin position="5"/>
        <end position="121"/>
    </location>
</feature>
<dbReference type="InterPro" id="IPR011576">
    <property type="entry name" value="Pyridox_Oxase_N"/>
</dbReference>
<dbReference type="Gene3D" id="2.30.110.10">
    <property type="entry name" value="Electron Transport, Fmn-binding Protein, Chain A"/>
    <property type="match status" value="1"/>
</dbReference>
<keyword evidence="1" id="KW-0560">Oxidoreductase</keyword>
<proteinExistence type="predicted"/>
<dbReference type="Pfam" id="PF01243">
    <property type="entry name" value="PNPOx_N"/>
    <property type="match status" value="1"/>
</dbReference>
<dbReference type="EMBL" id="UINC01126396">
    <property type="protein sequence ID" value="SVD04853.1"/>
    <property type="molecule type" value="Genomic_DNA"/>
</dbReference>
<evidence type="ECO:0000256" key="1">
    <source>
        <dbReference type="ARBA" id="ARBA00023002"/>
    </source>
</evidence>
<dbReference type="AlphaFoldDB" id="A0A382S4N6"/>
<evidence type="ECO:0000313" key="3">
    <source>
        <dbReference type="EMBL" id="SVD04853.1"/>
    </source>
</evidence>
<dbReference type="PANTHER" id="PTHR35176">
    <property type="entry name" value="HEME OXYGENASE HI_0854-RELATED"/>
    <property type="match status" value="1"/>
</dbReference>
<accession>A0A382S4N6</accession>
<name>A0A382S4N6_9ZZZZ</name>
<dbReference type="GO" id="GO:0005829">
    <property type="term" value="C:cytosol"/>
    <property type="evidence" value="ECO:0007669"/>
    <property type="project" value="TreeGrafter"/>
</dbReference>
<dbReference type="GO" id="GO:0070967">
    <property type="term" value="F:coenzyme F420 binding"/>
    <property type="evidence" value="ECO:0007669"/>
    <property type="project" value="TreeGrafter"/>
</dbReference>
<evidence type="ECO:0000259" key="2">
    <source>
        <dbReference type="Pfam" id="PF01243"/>
    </source>
</evidence>
<reference evidence="3" key="1">
    <citation type="submission" date="2018-05" db="EMBL/GenBank/DDBJ databases">
        <authorList>
            <person name="Lanie J.A."/>
            <person name="Ng W.-L."/>
            <person name="Kazmierczak K.M."/>
            <person name="Andrzejewski T.M."/>
            <person name="Davidsen T.M."/>
            <person name="Wayne K.J."/>
            <person name="Tettelin H."/>
            <person name="Glass J.I."/>
            <person name="Rusch D."/>
            <person name="Podicherti R."/>
            <person name="Tsui H.-C.T."/>
            <person name="Winkler M.E."/>
        </authorList>
    </citation>
    <scope>NUCLEOTIDE SEQUENCE</scope>
</reference>
<protein>
    <recommendedName>
        <fullName evidence="2">Pyridoxamine 5'-phosphate oxidase N-terminal domain-containing protein</fullName>
    </recommendedName>
</protein>
<dbReference type="GO" id="GO:0016627">
    <property type="term" value="F:oxidoreductase activity, acting on the CH-CH group of donors"/>
    <property type="evidence" value="ECO:0007669"/>
    <property type="project" value="TreeGrafter"/>
</dbReference>
<dbReference type="InterPro" id="IPR052019">
    <property type="entry name" value="F420H2_bilvrd_red/Heme_oxyg"/>
</dbReference>
<feature type="non-terminal residue" evidence="3">
    <location>
        <position position="127"/>
    </location>
</feature>
<dbReference type="InterPro" id="IPR012349">
    <property type="entry name" value="Split_barrel_FMN-bd"/>
</dbReference>
<sequence length="127" mass="14761">MPMSQEQLEVFLKQPEVAVISTVDEFDRPRSAPIWFQWEDGAAYMFTARHTLKWRNLLARPHASLCIDRREPPYSSVVMDGPVLETDRPLYELVLSMALRYYGKEKGSFFAEGYRDKSPRVVAFKLS</sequence>
<gene>
    <name evidence="3" type="ORF">METZ01_LOCUS357707</name>
</gene>
<dbReference type="SUPFAM" id="SSF50475">
    <property type="entry name" value="FMN-binding split barrel"/>
    <property type="match status" value="1"/>
</dbReference>
<dbReference type="PANTHER" id="PTHR35176:SF6">
    <property type="entry name" value="HEME OXYGENASE HI_0854-RELATED"/>
    <property type="match status" value="1"/>
</dbReference>
<organism evidence="3">
    <name type="scientific">marine metagenome</name>
    <dbReference type="NCBI Taxonomy" id="408172"/>
    <lineage>
        <taxon>unclassified sequences</taxon>
        <taxon>metagenomes</taxon>
        <taxon>ecological metagenomes</taxon>
    </lineage>
</organism>